<dbReference type="InterPro" id="IPR008978">
    <property type="entry name" value="HSP20-like_chaperone"/>
</dbReference>
<evidence type="ECO:0000256" key="3">
    <source>
        <dbReference type="RuleBase" id="RU003616"/>
    </source>
</evidence>
<evidence type="ECO:0000256" key="1">
    <source>
        <dbReference type="ARBA" id="ARBA00023016"/>
    </source>
</evidence>
<keyword evidence="1" id="KW-0346">Stress response</keyword>
<accession>A0A7J7D5W0</accession>
<evidence type="ECO:0000259" key="4">
    <source>
        <dbReference type="PROSITE" id="PS01031"/>
    </source>
</evidence>
<evidence type="ECO:0000313" key="5">
    <source>
        <dbReference type="EMBL" id="KAF5741740.1"/>
    </source>
</evidence>
<dbReference type="PANTHER" id="PTHR46733:SF3">
    <property type="entry name" value="26.5 KDA HEAT SHOCK PROTEIN, MITOCHONDRIAL"/>
    <property type="match status" value="1"/>
</dbReference>
<dbReference type="SUPFAM" id="SSF49764">
    <property type="entry name" value="HSP20-like chaperones"/>
    <property type="match status" value="1"/>
</dbReference>
<dbReference type="GO" id="GO:0009408">
    <property type="term" value="P:response to heat"/>
    <property type="evidence" value="ECO:0007669"/>
    <property type="project" value="InterPro"/>
</dbReference>
<feature type="domain" description="SHSP" evidence="4">
    <location>
        <begin position="134"/>
        <end position="248"/>
    </location>
</feature>
<dbReference type="Gene3D" id="2.60.40.790">
    <property type="match status" value="1"/>
</dbReference>
<dbReference type="OrthoDB" id="1431247at2759"/>
<name>A0A7J7D5W0_TRIWF</name>
<keyword evidence="6" id="KW-1185">Reference proteome</keyword>
<sequence>MALARLAIKNLSQRIPSWSSSSLVDLHGSIGEGSLVQRQRFGDEFLRRFMATTASDDKASDKKKSQGKEVAVKKRGKKMSKLFPWTRDGRKVGLWRRNDDLYFLPVPSALYEIFPSGLENALMEATENMNHLFENLNITPNQLMTRVKEQDDCYKVRFDVPGLAKEDVKITVEDGVLTIKGEHKEEEEEGSDDEFSASGYGYYYNTRLVLPDDAKVDDIKAEMKDGVLTVIIPRTEKPKKDVKEVMID</sequence>
<evidence type="ECO:0000256" key="2">
    <source>
        <dbReference type="PROSITE-ProRule" id="PRU00285"/>
    </source>
</evidence>
<dbReference type="Pfam" id="PF00011">
    <property type="entry name" value="HSP20"/>
    <property type="match status" value="1"/>
</dbReference>
<dbReference type="FunCoup" id="A0A7J7D5W0">
    <property type="interactions" value="14"/>
</dbReference>
<protein>
    <recommendedName>
        <fullName evidence="4">SHSP domain-containing protein</fullName>
    </recommendedName>
</protein>
<reference evidence="5 6" key="1">
    <citation type="journal article" date="2020" name="Nat. Commun.">
        <title>Genome of Tripterygium wilfordii and identification of cytochrome P450 involved in triptolide biosynthesis.</title>
        <authorList>
            <person name="Tu L."/>
            <person name="Su P."/>
            <person name="Zhang Z."/>
            <person name="Gao L."/>
            <person name="Wang J."/>
            <person name="Hu T."/>
            <person name="Zhou J."/>
            <person name="Zhang Y."/>
            <person name="Zhao Y."/>
            <person name="Liu Y."/>
            <person name="Song Y."/>
            <person name="Tong Y."/>
            <person name="Lu Y."/>
            <person name="Yang J."/>
            <person name="Xu C."/>
            <person name="Jia M."/>
            <person name="Peters R.J."/>
            <person name="Huang L."/>
            <person name="Gao W."/>
        </authorList>
    </citation>
    <scope>NUCLEOTIDE SEQUENCE [LARGE SCALE GENOMIC DNA]</scope>
    <source>
        <strain evidence="6">cv. XIE 37</strain>
        <tissue evidence="5">Leaf</tissue>
    </source>
</reference>
<evidence type="ECO:0000313" key="6">
    <source>
        <dbReference type="Proteomes" id="UP000593562"/>
    </source>
</evidence>
<dbReference type="PANTHER" id="PTHR46733">
    <property type="entry name" value="26.5 KDA HEAT SHOCK PROTEIN, MITOCHONDRIAL"/>
    <property type="match status" value="1"/>
</dbReference>
<proteinExistence type="inferred from homology"/>
<comment type="similarity">
    <text evidence="2 3">Belongs to the small heat shock protein (HSP20) family.</text>
</comment>
<organism evidence="5 6">
    <name type="scientific">Tripterygium wilfordii</name>
    <name type="common">Thunder God vine</name>
    <dbReference type="NCBI Taxonomy" id="458696"/>
    <lineage>
        <taxon>Eukaryota</taxon>
        <taxon>Viridiplantae</taxon>
        <taxon>Streptophyta</taxon>
        <taxon>Embryophyta</taxon>
        <taxon>Tracheophyta</taxon>
        <taxon>Spermatophyta</taxon>
        <taxon>Magnoliopsida</taxon>
        <taxon>eudicotyledons</taxon>
        <taxon>Gunneridae</taxon>
        <taxon>Pentapetalae</taxon>
        <taxon>rosids</taxon>
        <taxon>fabids</taxon>
        <taxon>Celastrales</taxon>
        <taxon>Celastraceae</taxon>
        <taxon>Tripterygium</taxon>
    </lineage>
</organism>
<dbReference type="AlphaFoldDB" id="A0A7J7D5W0"/>
<gene>
    <name evidence="5" type="ORF">HS088_TW10G00745</name>
</gene>
<dbReference type="InParanoid" id="A0A7J7D5W0"/>
<dbReference type="CDD" id="cd06464">
    <property type="entry name" value="ACD_sHsps-like"/>
    <property type="match status" value="1"/>
</dbReference>
<dbReference type="InterPro" id="IPR044587">
    <property type="entry name" value="HSP21-like"/>
</dbReference>
<comment type="caution">
    <text evidence="5">The sequence shown here is derived from an EMBL/GenBank/DDBJ whole genome shotgun (WGS) entry which is preliminary data.</text>
</comment>
<dbReference type="Proteomes" id="UP000593562">
    <property type="component" value="Unassembled WGS sequence"/>
</dbReference>
<dbReference type="EMBL" id="JAAARO010000010">
    <property type="protein sequence ID" value="KAF5741740.1"/>
    <property type="molecule type" value="Genomic_DNA"/>
</dbReference>
<dbReference type="PROSITE" id="PS01031">
    <property type="entry name" value="SHSP"/>
    <property type="match status" value="1"/>
</dbReference>
<dbReference type="InterPro" id="IPR002068">
    <property type="entry name" value="A-crystallin/Hsp20_dom"/>
</dbReference>